<organism evidence="10 11">
    <name type="scientific">Candidatus Defluviicoccus seviourii</name>
    <dbReference type="NCBI Taxonomy" id="2565273"/>
    <lineage>
        <taxon>Bacteria</taxon>
        <taxon>Pseudomonadati</taxon>
        <taxon>Pseudomonadota</taxon>
        <taxon>Alphaproteobacteria</taxon>
        <taxon>Rhodospirillales</taxon>
        <taxon>Rhodospirillaceae</taxon>
        <taxon>Defluviicoccus</taxon>
    </lineage>
</organism>
<evidence type="ECO:0000313" key="10">
    <source>
        <dbReference type="EMBL" id="VUX45163.1"/>
    </source>
</evidence>
<evidence type="ECO:0000256" key="1">
    <source>
        <dbReference type="ARBA" id="ARBA00004752"/>
    </source>
</evidence>
<evidence type="ECO:0000313" key="11">
    <source>
        <dbReference type="Proteomes" id="UP000326641"/>
    </source>
</evidence>
<proteinExistence type="predicted"/>
<keyword evidence="3" id="KW-0378">Hydrolase</keyword>
<dbReference type="Gene3D" id="1.10.3810.10">
    <property type="entry name" value="Biosynthetic peptidoglycan transglycosylase-like"/>
    <property type="match status" value="1"/>
</dbReference>
<dbReference type="GO" id="GO:0004180">
    <property type="term" value="F:carboxypeptidase activity"/>
    <property type="evidence" value="ECO:0007669"/>
    <property type="project" value="UniProtKB-KW"/>
</dbReference>
<evidence type="ECO:0000256" key="5">
    <source>
        <dbReference type="ARBA" id="ARBA00022679"/>
    </source>
</evidence>
<evidence type="ECO:0000259" key="9">
    <source>
        <dbReference type="Pfam" id="PF00912"/>
    </source>
</evidence>
<keyword evidence="5 10" id="KW-0808">Transferase</keyword>
<dbReference type="Gene3D" id="3.40.710.10">
    <property type="entry name" value="DD-peptidase/beta-lactamase superfamily"/>
    <property type="match status" value="1"/>
</dbReference>
<keyword evidence="2" id="KW-0121">Carboxypeptidase</keyword>
<keyword evidence="4" id="KW-0328">Glycosyltransferase</keyword>
<dbReference type="InterPro" id="IPR001264">
    <property type="entry name" value="Glyco_trans_51"/>
</dbReference>
<dbReference type="GO" id="GO:0006508">
    <property type="term" value="P:proteolysis"/>
    <property type="evidence" value="ECO:0007669"/>
    <property type="project" value="UniProtKB-KW"/>
</dbReference>
<comment type="catalytic activity">
    <reaction evidence="8">
        <text>[GlcNAc-(1-&gt;4)-Mur2Ac(oyl-L-Ala-gamma-D-Glu-L-Lys-D-Ala-D-Ala)](n)-di-trans,octa-cis-undecaprenyl diphosphate + beta-D-GlcNAc-(1-&gt;4)-Mur2Ac(oyl-L-Ala-gamma-D-Glu-L-Lys-D-Ala-D-Ala)-di-trans,octa-cis-undecaprenyl diphosphate = [GlcNAc-(1-&gt;4)-Mur2Ac(oyl-L-Ala-gamma-D-Glu-L-Lys-D-Ala-D-Ala)](n+1)-di-trans,octa-cis-undecaprenyl diphosphate + di-trans,octa-cis-undecaprenyl diphosphate + H(+)</text>
        <dbReference type="Rhea" id="RHEA:23708"/>
        <dbReference type="Rhea" id="RHEA-COMP:9602"/>
        <dbReference type="Rhea" id="RHEA-COMP:9603"/>
        <dbReference type="ChEBI" id="CHEBI:15378"/>
        <dbReference type="ChEBI" id="CHEBI:58405"/>
        <dbReference type="ChEBI" id="CHEBI:60033"/>
        <dbReference type="ChEBI" id="CHEBI:78435"/>
        <dbReference type="EC" id="2.4.99.28"/>
    </reaction>
</comment>
<gene>
    <name evidence="10" type="ORF">DF3PA_100011</name>
</gene>
<dbReference type="GO" id="GO:0008955">
    <property type="term" value="F:peptidoglycan glycosyltransferase activity"/>
    <property type="evidence" value="ECO:0007669"/>
    <property type="project" value="UniProtKB-EC"/>
</dbReference>
<dbReference type="Proteomes" id="UP000326641">
    <property type="component" value="Unassembled WGS sequence"/>
</dbReference>
<dbReference type="GO" id="GO:0030288">
    <property type="term" value="C:outer membrane-bounded periplasmic space"/>
    <property type="evidence" value="ECO:0007669"/>
    <property type="project" value="TreeGrafter"/>
</dbReference>
<dbReference type="GO" id="GO:0009252">
    <property type="term" value="P:peptidoglycan biosynthetic process"/>
    <property type="evidence" value="ECO:0007669"/>
    <property type="project" value="TreeGrafter"/>
</dbReference>
<evidence type="ECO:0000256" key="8">
    <source>
        <dbReference type="ARBA" id="ARBA00049902"/>
    </source>
</evidence>
<evidence type="ECO:0000256" key="7">
    <source>
        <dbReference type="ARBA" id="ARBA00044770"/>
    </source>
</evidence>
<dbReference type="InterPro" id="IPR023346">
    <property type="entry name" value="Lysozyme-like_dom_sf"/>
</dbReference>
<reference evidence="10" key="1">
    <citation type="submission" date="2018-11" db="EMBL/GenBank/DDBJ databases">
        <authorList>
            <person name="Onetto C."/>
        </authorList>
    </citation>
    <scope>NUCLEOTIDE SEQUENCE [LARGE SCALE GENOMIC DNA]</scope>
</reference>
<comment type="pathway">
    <text evidence="1">Cell wall biogenesis; peptidoglycan biosynthesis.</text>
</comment>
<dbReference type="InterPro" id="IPR012338">
    <property type="entry name" value="Beta-lactam/transpept-like"/>
</dbReference>
<dbReference type="SUPFAM" id="SSF56601">
    <property type="entry name" value="beta-lactamase/transpeptidase-like"/>
    <property type="match status" value="1"/>
</dbReference>
<evidence type="ECO:0000256" key="6">
    <source>
        <dbReference type="ARBA" id="ARBA00023268"/>
    </source>
</evidence>
<keyword evidence="11" id="KW-1185">Reference proteome</keyword>
<dbReference type="InterPro" id="IPR036950">
    <property type="entry name" value="PBP_transglycosylase"/>
</dbReference>
<dbReference type="Pfam" id="PF00912">
    <property type="entry name" value="Transgly"/>
    <property type="match status" value="1"/>
</dbReference>
<protein>
    <recommendedName>
        <fullName evidence="7">peptidoglycan glycosyltransferase</fullName>
        <ecNumber evidence="7">2.4.99.28</ecNumber>
    </recommendedName>
</protein>
<dbReference type="EC" id="2.4.99.28" evidence="7"/>
<dbReference type="PANTHER" id="PTHR32282:SF24">
    <property type="entry name" value="GLYCOSYL TRANSFERASE FAMILY 51 DOMAIN-CONTAINING PROTEIN"/>
    <property type="match status" value="1"/>
</dbReference>
<sequence length="1003" mass="111855">MMRLTWDRVLTALILLVIAGFGAWLISIEIESSPLQARLFSRFSGEMSYATAPGPAAEPRFAGDGPYDQRLGYSDLPQVIDTLQAENFVIESQARMSDALRSFVDYGGFPIFPEKAQAGLSIQDRDGRSIYFALHPEQVFRSFDAIPPLIVNTLLYVENRELLSATSVTHNPAIEWDRFAFASANIVVDKVISTGHRFGGSTLATQIEKFRHSPEGRTGSVTEKLRQIASASMRAYAQGPDTSSFRRQVVIDYLNSTPLSARAGFGEVIGLGDGLWAWYGTDFNQAVSALGQTPRSEAEHYQRARIYKQVLSLLLAQRRPSYYLLQGRDELGTLTDSHLRVLADAGIISLDLRDRALATDLVFRHDPPAPAEFSFIDRKAINAIRAHLLSVFGKSTFYDLDRLDVRAESTLDMPTQRRVIAMLRRIGDPKEVAGLGLTGERLLEPDSAGNVNYSVTIYERREYGNFMRVQADNLERPLDLNEGGKLDLGSTAKLRTLVSYLEIIAQLHDRYAHLPARELAEVAEDGADPLTQWSVDYLVHAGDRNLQSMMDAAMLRRYSANPGEAFFTGRGLHTFVNFDKTHNGRIMTVAEAMRYSVNLVFIRMMRDIVRFHLADGPTAPAEILGSPSHPARKEYLERFADEEGSLFLSRFFRRYRGLTPDDALSLLASRSRPVAHRLAVVFRSVRPRASVAEFSQFLRARLPNADLSAADLEHLYVTYGPDRFSLQDRGYIARVHPLELWLVAHLQKDPASSRAAVLAASVDQRQEVYGWLFKSKVQRAANTRIRIMLEEDAFEKIHDSWERLGYPFPTLVPSYATSIGTSADRPAALAELMGILVNEGLRLPTVRIDRVHLAEGTPYETHMGFSVDRVERVLPPELTRTVRRALSDVVENGTARRLAGTYRDAKGAVIPVGGKTGTGDELADSGNPKEREVSRSAAFVFYLGDRFFGVITAHVPGQFTRRYNFTSALPVQVLKVLAPALQPLINDTPEREQGDVLAAGFSR</sequence>
<evidence type="ECO:0000256" key="2">
    <source>
        <dbReference type="ARBA" id="ARBA00022645"/>
    </source>
</evidence>
<evidence type="ECO:0000256" key="4">
    <source>
        <dbReference type="ARBA" id="ARBA00022676"/>
    </source>
</evidence>
<keyword evidence="3" id="KW-0645">Protease</keyword>
<accession>A0A564W9L7</accession>
<feature type="domain" description="Glycosyl transferase family 51" evidence="9">
    <location>
        <begin position="140"/>
        <end position="285"/>
    </location>
</feature>
<keyword evidence="6" id="KW-0511">Multifunctional enzyme</keyword>
<dbReference type="SUPFAM" id="SSF53955">
    <property type="entry name" value="Lysozyme-like"/>
    <property type="match status" value="1"/>
</dbReference>
<dbReference type="AlphaFoldDB" id="A0A564W9L7"/>
<comment type="caution">
    <text evidence="10">The sequence shown here is derived from an EMBL/GenBank/DDBJ whole genome shotgun (WGS) entry which is preliminary data.</text>
</comment>
<dbReference type="PANTHER" id="PTHR32282">
    <property type="entry name" value="BINDING PROTEIN TRANSPEPTIDASE, PUTATIVE-RELATED"/>
    <property type="match status" value="1"/>
</dbReference>
<evidence type="ECO:0000256" key="3">
    <source>
        <dbReference type="ARBA" id="ARBA00022670"/>
    </source>
</evidence>
<name>A0A564W9L7_9PROT</name>
<dbReference type="InterPro" id="IPR050396">
    <property type="entry name" value="Glycosyltr_51/Transpeptidase"/>
</dbReference>
<dbReference type="EMBL" id="UXAT02000002">
    <property type="protein sequence ID" value="VUX45163.1"/>
    <property type="molecule type" value="Genomic_DNA"/>
</dbReference>